<evidence type="ECO:0000256" key="1">
    <source>
        <dbReference type="ARBA" id="ARBA00022741"/>
    </source>
</evidence>
<dbReference type="InterPro" id="IPR005702">
    <property type="entry name" value="Wzc-like_C"/>
</dbReference>
<evidence type="ECO:0000313" key="4">
    <source>
        <dbReference type="Proteomes" id="UP000236642"/>
    </source>
</evidence>
<evidence type="ECO:0000256" key="2">
    <source>
        <dbReference type="ARBA" id="ARBA00022840"/>
    </source>
</evidence>
<dbReference type="Proteomes" id="UP000236642">
    <property type="component" value="Unassembled WGS sequence"/>
</dbReference>
<dbReference type="InterPro" id="IPR050445">
    <property type="entry name" value="Bact_polysacc_biosynth/exp"/>
</dbReference>
<comment type="caution">
    <text evidence="3">The sequence shown here is derived from an EMBL/GenBank/DDBJ whole genome shotgun (WGS) entry which is preliminary data.</text>
</comment>
<reference evidence="4" key="1">
    <citation type="submission" date="2017-09" db="EMBL/GenBank/DDBJ databases">
        <title>Metaegenomics of thermophilic ammonia-oxidizing enrichment culture.</title>
        <authorList>
            <person name="Kato S."/>
            <person name="Suzuki K."/>
        </authorList>
    </citation>
    <scope>NUCLEOTIDE SEQUENCE [LARGE SCALE GENOMIC DNA]</scope>
</reference>
<dbReference type="Gene3D" id="3.40.50.300">
    <property type="entry name" value="P-loop containing nucleotide triphosphate hydrolases"/>
    <property type="match status" value="1"/>
</dbReference>
<evidence type="ECO:0000313" key="3">
    <source>
        <dbReference type="EMBL" id="GBD07823.1"/>
    </source>
</evidence>
<keyword evidence="3" id="KW-0808">Transferase</keyword>
<dbReference type="EC" id="2.7.10.2" evidence="3"/>
<dbReference type="AlphaFoldDB" id="A0A2H5Y307"/>
<dbReference type="PANTHER" id="PTHR32309:SF13">
    <property type="entry name" value="FERRIC ENTEROBACTIN TRANSPORT PROTEIN FEPE"/>
    <property type="match status" value="1"/>
</dbReference>
<name>A0A2H5Y307_9CHLR</name>
<dbReference type="SUPFAM" id="SSF52540">
    <property type="entry name" value="P-loop containing nucleoside triphosphate hydrolases"/>
    <property type="match status" value="1"/>
</dbReference>
<dbReference type="CDD" id="cd05387">
    <property type="entry name" value="BY-kinase"/>
    <property type="match status" value="1"/>
</dbReference>
<dbReference type="EMBL" id="BEHY01000001">
    <property type="protein sequence ID" value="GBD07823.1"/>
    <property type="molecule type" value="Genomic_DNA"/>
</dbReference>
<keyword evidence="2" id="KW-0067">ATP-binding</keyword>
<keyword evidence="3" id="KW-0418">Kinase</keyword>
<dbReference type="GO" id="GO:0005886">
    <property type="term" value="C:plasma membrane"/>
    <property type="evidence" value="ECO:0007669"/>
    <property type="project" value="TreeGrafter"/>
</dbReference>
<proteinExistence type="predicted"/>
<keyword evidence="1" id="KW-0547">Nucleotide-binding</keyword>
<dbReference type="PANTHER" id="PTHR32309">
    <property type="entry name" value="TYROSINE-PROTEIN KINASE"/>
    <property type="match status" value="1"/>
</dbReference>
<dbReference type="InterPro" id="IPR027417">
    <property type="entry name" value="P-loop_NTPase"/>
</dbReference>
<accession>A0A2H5Y307</accession>
<gene>
    <name evidence="3" type="primary">yveL</name>
    <name evidence="3" type="ORF">HRbin22_00049</name>
</gene>
<protein>
    <submittedName>
        <fullName evidence="3">Tyrosine-protein kinase YveL</fullName>
        <ecNumber evidence="3">2.7.10.2</ecNumber>
    </submittedName>
</protein>
<dbReference type="GO" id="GO:0004715">
    <property type="term" value="F:non-membrane spanning protein tyrosine kinase activity"/>
    <property type="evidence" value="ECO:0007669"/>
    <property type="project" value="UniProtKB-EC"/>
</dbReference>
<sequence length="194" mass="20861">MISEACRILRANLEALRLEHPLQVLLLTPASPGETAAEVARDLGIAFAEAGRQTMLVDADLERPRLHEGLGVPPSPGLYALLTGAGGPIDAVLVETGIPGLMLLPAGTPGPDRWPTGPRKVGELLQALRRRAERILIYAPPAQTVSWTLALAEHSDGTVLIARVRRTHRAHLLQAREALERVHATVLGVILWHG</sequence>
<organism evidence="3 4">
    <name type="scientific">Candidatus Thermoflexus japonica</name>
    <dbReference type="NCBI Taxonomy" id="2035417"/>
    <lineage>
        <taxon>Bacteria</taxon>
        <taxon>Bacillati</taxon>
        <taxon>Chloroflexota</taxon>
        <taxon>Thermoflexia</taxon>
        <taxon>Thermoflexales</taxon>
        <taxon>Thermoflexaceae</taxon>
        <taxon>Thermoflexus</taxon>
    </lineage>
</organism>